<dbReference type="PANTHER" id="PTHR21558">
    <property type="entry name" value="SPEER/SPETEX"/>
    <property type="match status" value="1"/>
</dbReference>
<gene>
    <name evidence="3" type="primary">LOC134483492</name>
</gene>
<evidence type="ECO:0000313" key="3">
    <source>
        <dbReference type="Ensembl" id="ENSRNOP00000112731.1"/>
    </source>
</evidence>
<evidence type="ECO:0000256" key="1">
    <source>
        <dbReference type="SAM" id="Coils"/>
    </source>
</evidence>
<dbReference type="PANTHER" id="PTHR21558:SF13">
    <property type="entry name" value="MCG129800-RELATED"/>
    <property type="match status" value="1"/>
</dbReference>
<organism evidence="3 4">
    <name type="scientific">Rattus norvegicus</name>
    <name type="common">Rat</name>
    <dbReference type="NCBI Taxonomy" id="10116"/>
    <lineage>
        <taxon>Eukaryota</taxon>
        <taxon>Metazoa</taxon>
        <taxon>Chordata</taxon>
        <taxon>Craniata</taxon>
        <taxon>Vertebrata</taxon>
        <taxon>Euteleostomi</taxon>
        <taxon>Mammalia</taxon>
        <taxon>Eutheria</taxon>
        <taxon>Euarchontoglires</taxon>
        <taxon>Glires</taxon>
        <taxon>Rodentia</taxon>
        <taxon>Myomorpha</taxon>
        <taxon>Muroidea</taxon>
        <taxon>Muridae</taxon>
        <taxon>Murinae</taxon>
        <taxon>Rattus</taxon>
    </lineage>
</organism>
<accession>A0ABK0M3S1</accession>
<proteinExistence type="predicted"/>
<dbReference type="Ensembl" id="ENSRNOT00000172553.1">
    <property type="protein sequence ID" value="ENSRNOP00000112731.1"/>
    <property type="gene ID" value="ENSRNOG00000086515.1"/>
</dbReference>
<dbReference type="Proteomes" id="UP000002494">
    <property type="component" value="Chromosome 19"/>
</dbReference>
<dbReference type="Pfam" id="PF04822">
    <property type="entry name" value="Takusan"/>
    <property type="match status" value="1"/>
</dbReference>
<dbReference type="InterPro" id="IPR027417">
    <property type="entry name" value="P-loop_NTPase"/>
</dbReference>
<sequence length="255" mass="30022">MFSCLRKLFGRGNVDSGETRVKESGLSSQSNDGERQHFWGMWNAGRETSSPGTDLSKNQAMKEKERLIKELQLITEERNDLRDRLRFLTERSMKNRPHFRPNPYYEDLERMEEAVMSILHNLEMENTEVHENNHKLKKEITFSRNLLRQLLMENTCRKKLVPLKQENKEVHLDCALNQKYLVDFNKKDKDHQRPEPALSGLRKCKRAGIGHTPVRELPEEKQHLRDNLGDRLSLCVLEEKQQYVCASKCSLRICF</sequence>
<name>A0ABK0M3S1_RAT</name>
<keyword evidence="4" id="KW-1185">Reference proteome</keyword>
<protein>
    <recommendedName>
        <fullName evidence="2">Disks large homolog 5 N-terminal domain-containing protein</fullName>
    </recommendedName>
</protein>
<reference evidence="3" key="1">
    <citation type="submission" date="2024-01" db="EMBL/GenBank/DDBJ databases">
        <title>GRCr8: a new rat reference genome assembly contstructed from accurate long reads and long range scaffolding.</title>
        <authorList>
            <person name="Doris P.A."/>
            <person name="Kalbfleisch T."/>
            <person name="Li K."/>
            <person name="Howe K."/>
            <person name="Wood J."/>
        </authorList>
    </citation>
    <scope>NUCLEOTIDE SEQUENCE [LARGE SCALE GENOMIC DNA]</scope>
    <source>
        <strain evidence="3">Brown Norway</strain>
    </source>
</reference>
<evidence type="ECO:0000259" key="2">
    <source>
        <dbReference type="Pfam" id="PF04822"/>
    </source>
</evidence>
<reference evidence="3" key="2">
    <citation type="submission" date="2025-08" db="UniProtKB">
        <authorList>
            <consortium name="Ensembl"/>
        </authorList>
    </citation>
    <scope>IDENTIFICATION</scope>
    <source>
        <strain evidence="3">Brown Norway</strain>
    </source>
</reference>
<feature type="coiled-coil region" evidence="1">
    <location>
        <begin position="57"/>
        <end position="91"/>
    </location>
</feature>
<keyword evidence="1" id="KW-0175">Coiled coil</keyword>
<reference evidence="3" key="3">
    <citation type="submission" date="2025-09" db="UniProtKB">
        <authorList>
            <consortium name="Ensembl"/>
        </authorList>
    </citation>
    <scope>IDENTIFICATION</scope>
    <source>
        <strain evidence="3">Brown Norway</strain>
    </source>
</reference>
<dbReference type="SUPFAM" id="SSF52540">
    <property type="entry name" value="P-loop containing nucleoside triphosphate hydrolases"/>
    <property type="match status" value="1"/>
</dbReference>
<feature type="domain" description="Disks large homolog 5 N-terminal" evidence="2">
    <location>
        <begin position="46"/>
        <end position="129"/>
    </location>
</feature>
<dbReference type="InterPro" id="IPR006907">
    <property type="entry name" value="DLG5_N"/>
</dbReference>
<dbReference type="GeneTree" id="ENSGT00940000153178"/>
<evidence type="ECO:0000313" key="4">
    <source>
        <dbReference type="Proteomes" id="UP000002494"/>
    </source>
</evidence>